<organism evidence="19 20">
    <name type="scientific">Rhynchospora breviuscula</name>
    <dbReference type="NCBI Taxonomy" id="2022672"/>
    <lineage>
        <taxon>Eukaryota</taxon>
        <taxon>Viridiplantae</taxon>
        <taxon>Streptophyta</taxon>
        <taxon>Embryophyta</taxon>
        <taxon>Tracheophyta</taxon>
        <taxon>Spermatophyta</taxon>
        <taxon>Magnoliopsida</taxon>
        <taxon>Liliopsida</taxon>
        <taxon>Poales</taxon>
        <taxon>Cyperaceae</taxon>
        <taxon>Cyperoideae</taxon>
        <taxon>Rhynchosporeae</taxon>
        <taxon>Rhynchospora</taxon>
    </lineage>
</organism>
<evidence type="ECO:0000256" key="3">
    <source>
        <dbReference type="ARBA" id="ARBA00005005"/>
    </source>
</evidence>
<comment type="catalytic activity">
    <reaction evidence="2">
        <text>a (3E)-enoyl-CoA = a 4-saturated (2E)-enoyl-CoA</text>
        <dbReference type="Rhea" id="RHEA:45228"/>
        <dbReference type="ChEBI" id="CHEBI:58521"/>
        <dbReference type="ChEBI" id="CHEBI:85097"/>
        <dbReference type="EC" id="5.3.3.8"/>
    </reaction>
</comment>
<dbReference type="Pfam" id="PF00108">
    <property type="entry name" value="Thiolase_N"/>
    <property type="match status" value="1"/>
</dbReference>
<dbReference type="CDD" id="cd06558">
    <property type="entry name" value="crotonase-like"/>
    <property type="match status" value="1"/>
</dbReference>
<dbReference type="Gene3D" id="3.40.50.720">
    <property type="entry name" value="NAD(P)-binding Rossmann-like Domain"/>
    <property type="match status" value="1"/>
</dbReference>
<evidence type="ECO:0000313" key="20">
    <source>
        <dbReference type="Proteomes" id="UP001151287"/>
    </source>
</evidence>
<evidence type="ECO:0000256" key="14">
    <source>
        <dbReference type="ARBA" id="ARBA00023717"/>
    </source>
</evidence>
<evidence type="ECO:0000256" key="12">
    <source>
        <dbReference type="ARBA" id="ARBA00023701"/>
    </source>
</evidence>
<evidence type="ECO:0000259" key="16">
    <source>
        <dbReference type="Pfam" id="PF00108"/>
    </source>
</evidence>
<evidence type="ECO:0000259" key="17">
    <source>
        <dbReference type="Pfam" id="PF00725"/>
    </source>
</evidence>
<dbReference type="CDD" id="cd00751">
    <property type="entry name" value="thiolase"/>
    <property type="match status" value="1"/>
</dbReference>
<dbReference type="Pfam" id="PF00378">
    <property type="entry name" value="ECH_1"/>
    <property type="match status" value="1"/>
</dbReference>
<dbReference type="InterPro" id="IPR008927">
    <property type="entry name" value="6-PGluconate_DH-like_C_sf"/>
</dbReference>
<evidence type="ECO:0000256" key="10">
    <source>
        <dbReference type="ARBA" id="ARBA00023239"/>
    </source>
</evidence>
<comment type="catalytic activity">
    <reaction evidence="14">
        <text>a 4-saturated-(3S)-3-hydroxyacyl-CoA = a (3E)-enoyl-CoA + H2O</text>
        <dbReference type="Rhea" id="RHEA:20724"/>
        <dbReference type="ChEBI" id="CHEBI:15377"/>
        <dbReference type="ChEBI" id="CHEBI:58521"/>
        <dbReference type="ChEBI" id="CHEBI:137480"/>
        <dbReference type="EC" id="4.2.1.17"/>
    </reaction>
</comment>
<dbReference type="InterPro" id="IPR006108">
    <property type="entry name" value="3HC_DH_C"/>
</dbReference>
<dbReference type="GO" id="GO:0070403">
    <property type="term" value="F:NAD+ binding"/>
    <property type="evidence" value="ECO:0007669"/>
    <property type="project" value="InterPro"/>
</dbReference>
<dbReference type="PANTHER" id="PTHR43612:SF3">
    <property type="entry name" value="TRIFUNCTIONAL ENZYME SUBUNIT ALPHA, MITOCHONDRIAL"/>
    <property type="match status" value="1"/>
</dbReference>
<dbReference type="GO" id="GO:0004300">
    <property type="term" value="F:enoyl-CoA hydratase activity"/>
    <property type="evidence" value="ECO:0007669"/>
    <property type="project" value="UniProtKB-EC"/>
</dbReference>
<evidence type="ECO:0000256" key="6">
    <source>
        <dbReference type="ARBA" id="ARBA00022832"/>
    </source>
</evidence>
<comment type="caution">
    <text evidence="19">The sequence shown here is derived from an EMBL/GenBank/DDBJ whole genome shotgun (WGS) entry which is preliminary data.</text>
</comment>
<dbReference type="OrthoDB" id="5958943at2759"/>
<dbReference type="GO" id="GO:0016747">
    <property type="term" value="F:acyltransferase activity, transferring groups other than amino-acyl groups"/>
    <property type="evidence" value="ECO:0007669"/>
    <property type="project" value="InterPro"/>
</dbReference>
<dbReference type="FunFam" id="3.40.50.720:FF:000009">
    <property type="entry name" value="Fatty oxidation complex, alpha subunit"/>
    <property type="match status" value="1"/>
</dbReference>
<dbReference type="Pfam" id="PF00725">
    <property type="entry name" value="3HCDH"/>
    <property type="match status" value="1"/>
</dbReference>
<dbReference type="InterPro" id="IPR050136">
    <property type="entry name" value="FA_oxidation_alpha_subunit"/>
</dbReference>
<dbReference type="SUPFAM" id="SSF53901">
    <property type="entry name" value="Thiolase-like"/>
    <property type="match status" value="1"/>
</dbReference>
<comment type="similarity">
    <text evidence="4">In the central section; belongs to the 3-hydroxyacyl-CoA dehydrogenase family.</text>
</comment>
<reference evidence="19" key="1">
    <citation type="journal article" date="2022" name="Cell">
        <title>Repeat-based holocentromeres influence genome architecture and karyotype evolution.</title>
        <authorList>
            <person name="Hofstatter P.G."/>
            <person name="Thangavel G."/>
            <person name="Lux T."/>
            <person name="Neumann P."/>
            <person name="Vondrak T."/>
            <person name="Novak P."/>
            <person name="Zhang M."/>
            <person name="Costa L."/>
            <person name="Castellani M."/>
            <person name="Scott A."/>
            <person name="Toegelov H."/>
            <person name="Fuchs J."/>
            <person name="Mata-Sucre Y."/>
            <person name="Dias Y."/>
            <person name="Vanzela A.L.L."/>
            <person name="Huettel B."/>
            <person name="Almeida C.C.S."/>
            <person name="Simkova H."/>
            <person name="Souza G."/>
            <person name="Pedrosa-Harand A."/>
            <person name="Macas J."/>
            <person name="Mayer K.F.X."/>
            <person name="Houben A."/>
            <person name="Marques A."/>
        </authorList>
    </citation>
    <scope>NUCLEOTIDE SEQUENCE</scope>
    <source>
        <strain evidence="19">RhyBre1mFocal</strain>
    </source>
</reference>
<dbReference type="GO" id="GO:0016509">
    <property type="term" value="F:long-chain (3S)-3-hydroxyacyl-CoA dehydrogenase (NAD+) activity"/>
    <property type="evidence" value="ECO:0007669"/>
    <property type="project" value="TreeGrafter"/>
</dbReference>
<evidence type="ECO:0000256" key="1">
    <source>
        <dbReference type="ARBA" id="ARBA00000452"/>
    </source>
</evidence>
<sequence length="964" mass="103069">MTDVFFVDGMRTPFGRAGEKGMYWNTRADDLVVKAIIGLMERNGDVPKDRIDDVAIAATSQTGDQGLTLGRTAAILAGLPMTVPGLAIERMCAGAMTSVTTMGASIGVGMYDVALAGGVEHMGRHPIGANADPNPRFVAEKLVDPGALNMGVTAERIHDRFPHLTKERADRFGMASQHKAQAAYEAGKIQPDLVSVAVKDADGAWGLATEDEGRRPETTVEGLATLKTPFRPHGRVTAGTSSPLTDGATISLLAGADAVKEFGLTPKMRMVSFAFAGVEPRSWASARSPRPRRPSRRPDSRSTTSASRRAVRRASRRALRPHRHVRGPRPGRLCHLGEPVLRRKEEAQVTDYTSIDFTPLDALTGDEVVTHSPVRDVRLPSGNVVALVTLDNGRDHTRPNTLGPATLAELGRTLETLKQRAAAGEIHAVAITGKQYILAAGADLSDVAKLPSKEVARLIAQRGHQVIGSLSDLGVPSFAFVNGLALGGGLEIALNSTYRTVDASAAAIALPEVFLGIIPGWGGAYLLPNLIGIENALEVVISNPLKQNRMLKPQQAFDLGIMDAIFPAASYLEDSLRWADGVLTGRVRVERKNEPNKLERLTKWPIAIKMARGMLESKIGTVPRSPYVALDLLDKAKSGTKAEGFAREDEALADLITGDQFAASMYAFDLVQKRAKRPVGAPDKALAKKVTKVGVIGAGLMASQFALLFVRKLRVPVIITDLDQGRVDKGVASIREEIGKLEAKGRLDGDTANQLRALVHGTTDRSQFADCDFVIEAVFEEVGVKQEVFSAIEKIVADDAILATNTSSLSVAEIGSVLQNPERLVGFHFFNPVAVMPLIEVVKTDATSDAALSTAFVVAKGLGKNAVLTADAPGFVVNRLLAKVMGEAARAVYEGTPIAVVEKAFAPLGLPMGPFQLIDLVGWKVAAHVQDTMAHAFPDRFFASENFHELAALPKSSRRTRAAG</sequence>
<keyword evidence="8" id="KW-0520">NAD</keyword>
<evidence type="ECO:0000256" key="5">
    <source>
        <dbReference type="ARBA" id="ARBA00012503"/>
    </source>
</evidence>
<dbReference type="PANTHER" id="PTHR43612">
    <property type="entry name" value="TRIFUNCTIONAL ENZYME SUBUNIT ALPHA"/>
    <property type="match status" value="1"/>
</dbReference>
<feature type="region of interest" description="Disordered" evidence="15">
    <location>
        <begin position="282"/>
        <end position="333"/>
    </location>
</feature>
<keyword evidence="10" id="KW-0456">Lyase</keyword>
<dbReference type="InterPro" id="IPR002155">
    <property type="entry name" value="Thiolase"/>
</dbReference>
<comment type="catalytic activity">
    <reaction evidence="1">
        <text>a (3Z)-enoyl-CoA = a 4-saturated (2E)-enoyl-CoA</text>
        <dbReference type="Rhea" id="RHEA:45900"/>
        <dbReference type="ChEBI" id="CHEBI:85097"/>
        <dbReference type="ChEBI" id="CHEBI:85489"/>
        <dbReference type="EC" id="5.3.3.8"/>
    </reaction>
</comment>
<dbReference type="SUPFAM" id="SSF48179">
    <property type="entry name" value="6-phosphogluconate dehydrogenase C-terminal domain-like"/>
    <property type="match status" value="1"/>
</dbReference>
<dbReference type="InterPro" id="IPR020616">
    <property type="entry name" value="Thiolase_N"/>
</dbReference>
<dbReference type="GO" id="GO:0004165">
    <property type="term" value="F:delta(3)-delta(2)-enoyl-CoA isomerase activity"/>
    <property type="evidence" value="ECO:0007669"/>
    <property type="project" value="UniProtKB-EC"/>
</dbReference>
<dbReference type="InterPro" id="IPR006176">
    <property type="entry name" value="3-OHacyl-CoA_DH_NAD-bd"/>
</dbReference>
<comment type="catalytic activity">
    <reaction evidence="12">
        <text>(3S)-3-hydroxybutanoyl-CoA = (3R)-3-hydroxybutanoyl-CoA</text>
        <dbReference type="Rhea" id="RHEA:21760"/>
        <dbReference type="ChEBI" id="CHEBI:57315"/>
        <dbReference type="ChEBI" id="CHEBI:57316"/>
        <dbReference type="EC" id="5.1.2.3"/>
    </reaction>
</comment>
<proteinExistence type="inferred from homology"/>
<gene>
    <name evidence="19" type="ORF">LUZ63_023328</name>
</gene>
<feature type="domain" description="Thiolase N-terminal" evidence="16">
    <location>
        <begin position="4"/>
        <end position="254"/>
    </location>
</feature>
<protein>
    <recommendedName>
        <fullName evidence="5">3-hydroxybutyryl-CoA epimerase</fullName>
        <ecNumber evidence="5">5.1.2.3</ecNumber>
    </recommendedName>
</protein>
<dbReference type="Gene3D" id="3.90.226.10">
    <property type="entry name" value="2-enoyl-CoA Hydratase, Chain A, domain 1"/>
    <property type="match status" value="1"/>
</dbReference>
<name>A0A9Q0BX34_9POAL</name>
<keyword evidence="11" id="KW-0511">Multifunctional enzyme</keyword>
<evidence type="ECO:0000256" key="9">
    <source>
        <dbReference type="ARBA" id="ARBA00023098"/>
    </source>
</evidence>
<dbReference type="SUPFAM" id="SSF51735">
    <property type="entry name" value="NAD(P)-binding Rossmann-fold domains"/>
    <property type="match status" value="1"/>
</dbReference>
<evidence type="ECO:0000256" key="7">
    <source>
        <dbReference type="ARBA" id="ARBA00023002"/>
    </source>
</evidence>
<evidence type="ECO:0000256" key="2">
    <source>
        <dbReference type="ARBA" id="ARBA00000765"/>
    </source>
</evidence>
<dbReference type="Pfam" id="PF02737">
    <property type="entry name" value="3HCDH_N"/>
    <property type="match status" value="1"/>
</dbReference>
<dbReference type="InterPro" id="IPR001753">
    <property type="entry name" value="Enoyl-CoA_hydra/iso"/>
</dbReference>
<evidence type="ECO:0000256" key="15">
    <source>
        <dbReference type="SAM" id="MobiDB-lite"/>
    </source>
</evidence>
<dbReference type="EMBL" id="JAMQYH010001054">
    <property type="protein sequence ID" value="KAJ1681455.1"/>
    <property type="molecule type" value="Genomic_DNA"/>
</dbReference>
<dbReference type="Gene3D" id="1.10.1040.50">
    <property type="match status" value="1"/>
</dbReference>
<evidence type="ECO:0000259" key="18">
    <source>
        <dbReference type="Pfam" id="PF02737"/>
    </source>
</evidence>
<evidence type="ECO:0000256" key="11">
    <source>
        <dbReference type="ARBA" id="ARBA00023268"/>
    </source>
</evidence>
<dbReference type="Gene3D" id="3.40.47.10">
    <property type="match status" value="1"/>
</dbReference>
<dbReference type="InterPro" id="IPR016039">
    <property type="entry name" value="Thiolase-like"/>
</dbReference>
<dbReference type="AlphaFoldDB" id="A0A9Q0BX34"/>
<comment type="pathway">
    <text evidence="3">Lipid metabolism; fatty acid beta-oxidation.</text>
</comment>
<dbReference type="GO" id="GO:0006635">
    <property type="term" value="P:fatty acid beta-oxidation"/>
    <property type="evidence" value="ECO:0007669"/>
    <property type="project" value="TreeGrafter"/>
</dbReference>
<comment type="catalytic activity">
    <reaction evidence="13">
        <text>a (3S)-3-hydroxyacyl-CoA = a (2E)-enoyl-CoA + H2O</text>
        <dbReference type="Rhea" id="RHEA:16105"/>
        <dbReference type="ChEBI" id="CHEBI:15377"/>
        <dbReference type="ChEBI" id="CHEBI:57318"/>
        <dbReference type="ChEBI" id="CHEBI:58856"/>
        <dbReference type="EC" id="4.2.1.17"/>
    </reaction>
</comment>
<feature type="domain" description="3-hydroxyacyl-CoA dehydrogenase NAD binding" evidence="18">
    <location>
        <begin position="692"/>
        <end position="871"/>
    </location>
</feature>
<dbReference type="GO" id="GO:0008692">
    <property type="term" value="F:3-hydroxybutyryl-CoA epimerase activity"/>
    <property type="evidence" value="ECO:0007669"/>
    <property type="project" value="UniProtKB-EC"/>
</dbReference>
<keyword evidence="9" id="KW-0443">Lipid metabolism</keyword>
<keyword evidence="7" id="KW-0560">Oxidoreductase</keyword>
<keyword evidence="6" id="KW-0276">Fatty acid metabolism</keyword>
<evidence type="ECO:0000256" key="13">
    <source>
        <dbReference type="ARBA" id="ARBA00023709"/>
    </source>
</evidence>
<dbReference type="SUPFAM" id="SSF52096">
    <property type="entry name" value="ClpP/crotonase"/>
    <property type="match status" value="1"/>
</dbReference>
<evidence type="ECO:0000313" key="19">
    <source>
        <dbReference type="EMBL" id="KAJ1681455.1"/>
    </source>
</evidence>
<dbReference type="InterPro" id="IPR036291">
    <property type="entry name" value="NAD(P)-bd_dom_sf"/>
</dbReference>
<accession>A0A9Q0BX34</accession>
<evidence type="ECO:0000256" key="4">
    <source>
        <dbReference type="ARBA" id="ARBA00007005"/>
    </source>
</evidence>
<keyword evidence="20" id="KW-1185">Reference proteome</keyword>
<dbReference type="InterPro" id="IPR029045">
    <property type="entry name" value="ClpP/crotonase-like_dom_sf"/>
</dbReference>
<evidence type="ECO:0000256" key="8">
    <source>
        <dbReference type="ARBA" id="ARBA00023027"/>
    </source>
</evidence>
<dbReference type="Proteomes" id="UP001151287">
    <property type="component" value="Unassembled WGS sequence"/>
</dbReference>
<dbReference type="EC" id="5.1.2.3" evidence="5"/>
<feature type="domain" description="3-hydroxyacyl-CoA dehydrogenase C-terminal" evidence="17">
    <location>
        <begin position="874"/>
        <end position="960"/>
    </location>
</feature>
<feature type="compositionally biased region" description="Basic residues" evidence="15">
    <location>
        <begin position="309"/>
        <end position="329"/>
    </location>
</feature>